<dbReference type="EMBL" id="JAEKNQ010000019">
    <property type="protein sequence ID" value="MBJ7602384.1"/>
    <property type="molecule type" value="Genomic_DNA"/>
</dbReference>
<evidence type="ECO:0000256" key="4">
    <source>
        <dbReference type="ARBA" id="ARBA00023136"/>
    </source>
</evidence>
<dbReference type="AlphaFoldDB" id="A0A934KBI1"/>
<reference evidence="6 7" key="1">
    <citation type="submission" date="2020-10" db="EMBL/GenBank/DDBJ databases">
        <title>Ca. Dormibacterota MAGs.</title>
        <authorList>
            <person name="Montgomery K."/>
        </authorList>
    </citation>
    <scope>NUCLEOTIDE SEQUENCE [LARGE SCALE GENOMIC DNA]</scope>
    <source>
        <strain evidence="6">SC8811_S16_3</strain>
    </source>
</reference>
<keyword evidence="3" id="KW-1133">Transmembrane helix</keyword>
<name>A0A934KBI1_9BACT</name>
<evidence type="ECO:0000256" key="1">
    <source>
        <dbReference type="ARBA" id="ARBA00004141"/>
    </source>
</evidence>
<evidence type="ECO:0000256" key="2">
    <source>
        <dbReference type="ARBA" id="ARBA00022692"/>
    </source>
</evidence>
<dbReference type="Proteomes" id="UP000620075">
    <property type="component" value="Unassembled WGS sequence"/>
</dbReference>
<feature type="domain" description="RDD" evidence="5">
    <location>
        <begin position="167"/>
        <end position="216"/>
    </location>
</feature>
<evidence type="ECO:0000259" key="5">
    <source>
        <dbReference type="Pfam" id="PF06271"/>
    </source>
</evidence>
<dbReference type="Pfam" id="PF06271">
    <property type="entry name" value="RDD"/>
    <property type="match status" value="1"/>
</dbReference>
<keyword evidence="4" id="KW-0472">Membrane</keyword>
<evidence type="ECO:0000313" key="7">
    <source>
        <dbReference type="Proteomes" id="UP000620075"/>
    </source>
</evidence>
<dbReference type="InterPro" id="IPR010432">
    <property type="entry name" value="RDD"/>
</dbReference>
<keyword evidence="2" id="KW-0812">Transmembrane</keyword>
<protein>
    <submittedName>
        <fullName evidence="6">RDD family protein</fullName>
    </submittedName>
</protein>
<dbReference type="RefSeq" id="WP_338176863.1">
    <property type="nucleotide sequence ID" value="NZ_JAEKNQ010000019.1"/>
</dbReference>
<sequence>MTTCETVTVVDTLRSRPPAVIPDDYLPAMQRLTYGLVRARGDCLSLGPVTLLRFEPPSPQGSGWRWVIQGGLLARQPGGTLSVGWQDGRLVGEVAGYSPRLPPRLYELTQLPLHHALMRLYLLGLRGRVPPPGLPVGAAQRLAAAALDLALCAAGTVLARPPARRFLPLLAGVTSVYHVGFWCLAASTPGGRALGQRVVGLDGRRPSLLQAVLRLTAVPLAVRARRALHDERAGTDVIESATI</sequence>
<comment type="subcellular location">
    <subcellularLocation>
        <location evidence="1">Membrane</location>
        <topology evidence="1">Multi-pass membrane protein</topology>
    </subcellularLocation>
</comment>
<evidence type="ECO:0000313" key="6">
    <source>
        <dbReference type="EMBL" id="MBJ7602384.1"/>
    </source>
</evidence>
<evidence type="ECO:0000256" key="3">
    <source>
        <dbReference type="ARBA" id="ARBA00022989"/>
    </source>
</evidence>
<gene>
    <name evidence="6" type="ORF">JF888_04210</name>
</gene>
<comment type="caution">
    <text evidence="6">The sequence shown here is derived from an EMBL/GenBank/DDBJ whole genome shotgun (WGS) entry which is preliminary data.</text>
</comment>
<organism evidence="6 7">
    <name type="scientific">Candidatus Dormiibacter inghamiae</name>
    <dbReference type="NCBI Taxonomy" id="3127013"/>
    <lineage>
        <taxon>Bacteria</taxon>
        <taxon>Bacillati</taxon>
        <taxon>Candidatus Dormiibacterota</taxon>
        <taxon>Candidatus Dormibacteria</taxon>
        <taxon>Candidatus Dormibacterales</taxon>
        <taxon>Candidatus Dormibacteraceae</taxon>
        <taxon>Candidatus Dormiibacter</taxon>
    </lineage>
</organism>
<accession>A0A934KBI1</accession>
<dbReference type="GO" id="GO:0016020">
    <property type="term" value="C:membrane"/>
    <property type="evidence" value="ECO:0007669"/>
    <property type="project" value="UniProtKB-SubCell"/>
</dbReference>
<proteinExistence type="predicted"/>